<organism evidence="2 3">
    <name type="scientific">Hymenolepis diminuta</name>
    <name type="common">Rat tapeworm</name>
    <dbReference type="NCBI Taxonomy" id="6216"/>
    <lineage>
        <taxon>Eukaryota</taxon>
        <taxon>Metazoa</taxon>
        <taxon>Spiralia</taxon>
        <taxon>Lophotrochozoa</taxon>
        <taxon>Platyhelminthes</taxon>
        <taxon>Cestoda</taxon>
        <taxon>Eucestoda</taxon>
        <taxon>Cyclophyllidea</taxon>
        <taxon>Hymenolepididae</taxon>
        <taxon>Hymenolepis</taxon>
    </lineage>
</organism>
<protein>
    <submittedName>
        <fullName evidence="2">Uncharacterized protein</fullName>
    </submittedName>
</protein>
<evidence type="ECO:0000256" key="1">
    <source>
        <dbReference type="SAM" id="Phobius"/>
    </source>
</evidence>
<reference evidence="2 3" key="1">
    <citation type="submission" date="2019-07" db="EMBL/GenBank/DDBJ databases">
        <authorList>
            <person name="Jastrzebski P J."/>
            <person name="Paukszto L."/>
            <person name="Jastrzebski P J."/>
        </authorList>
    </citation>
    <scope>NUCLEOTIDE SEQUENCE [LARGE SCALE GENOMIC DNA]</scope>
    <source>
        <strain evidence="2 3">WMS-il1</strain>
    </source>
</reference>
<name>A0A564Z8X2_HYMDI</name>
<accession>A0A564Z8X2</accession>
<keyword evidence="3" id="KW-1185">Reference proteome</keyword>
<dbReference type="AlphaFoldDB" id="A0A564Z8X2"/>
<dbReference type="Proteomes" id="UP000321570">
    <property type="component" value="Unassembled WGS sequence"/>
</dbReference>
<evidence type="ECO:0000313" key="2">
    <source>
        <dbReference type="EMBL" id="VUZ55947.1"/>
    </source>
</evidence>
<proteinExistence type="predicted"/>
<gene>
    <name evidence="2" type="ORF">WMSIL1_LOCUS13466</name>
</gene>
<sequence>MSSCGRCSKRQFVCAPSMKYNSHFHAAMSGNVSFPSIAEEKRETGGERGLWAELAGQHFRRQVGSLLCKMDYIYIFVPICLSILIFGLTVGYLLFVKYRTNKLLSAIRRRLILERCHESFVAKPPDVTVRREPFIGVYREPSIPNVHQGYYRNTFYPPSATEINGQLSLDSIDTNSDVIEIPFQSYLPGSSPSSQAPDNYYSRSTYQSNYKTIEEGNEEFNEVDSPLGYREFEFADEFGPTNVYTVQSSTHYHSNSNRPY</sequence>
<dbReference type="EMBL" id="CABIJS010000697">
    <property type="protein sequence ID" value="VUZ55947.1"/>
    <property type="molecule type" value="Genomic_DNA"/>
</dbReference>
<keyword evidence="1" id="KW-0812">Transmembrane</keyword>
<keyword evidence="1" id="KW-0472">Membrane</keyword>
<keyword evidence="1" id="KW-1133">Transmembrane helix</keyword>
<feature type="transmembrane region" description="Helical" evidence="1">
    <location>
        <begin position="72"/>
        <end position="95"/>
    </location>
</feature>
<evidence type="ECO:0000313" key="3">
    <source>
        <dbReference type="Proteomes" id="UP000321570"/>
    </source>
</evidence>